<dbReference type="InterPro" id="IPR007187">
    <property type="entry name" value="Nucleoporin_Nup133/Nup155_C"/>
</dbReference>
<dbReference type="VEuPathDB" id="FungiDB:EYZ11_007120"/>
<dbReference type="GO" id="GO:0031080">
    <property type="term" value="C:nuclear pore outer ring"/>
    <property type="evidence" value="ECO:0007669"/>
    <property type="project" value="TreeGrafter"/>
</dbReference>
<dbReference type="InterPro" id="IPR037624">
    <property type="entry name" value="Nup133-like"/>
</dbReference>
<feature type="compositionally biased region" description="Polar residues" evidence="8">
    <location>
        <begin position="1"/>
        <end position="15"/>
    </location>
</feature>
<keyword evidence="5" id="KW-0653">Protein transport</keyword>
<keyword evidence="7" id="KW-0539">Nucleus</keyword>
<organism evidence="11 12">
    <name type="scientific">Aspergillus tanneri</name>
    <dbReference type="NCBI Taxonomy" id="1220188"/>
    <lineage>
        <taxon>Eukaryota</taxon>
        <taxon>Fungi</taxon>
        <taxon>Dikarya</taxon>
        <taxon>Ascomycota</taxon>
        <taxon>Pezizomycotina</taxon>
        <taxon>Eurotiomycetes</taxon>
        <taxon>Eurotiomycetidae</taxon>
        <taxon>Eurotiales</taxon>
        <taxon>Aspergillaceae</taxon>
        <taxon>Aspergillus</taxon>
        <taxon>Aspergillus subgen. Circumdati</taxon>
    </lineage>
</organism>
<dbReference type="SUPFAM" id="SSF117289">
    <property type="entry name" value="Nucleoporin domain"/>
    <property type="match status" value="1"/>
</dbReference>
<keyword evidence="3" id="KW-0813">Transport</keyword>
<dbReference type="InterPro" id="IPR014908">
    <property type="entry name" value="Nucleoporin_Nup133/Nup155_N"/>
</dbReference>
<evidence type="ECO:0000256" key="4">
    <source>
        <dbReference type="ARBA" id="ARBA00022816"/>
    </source>
</evidence>
<dbReference type="PANTHER" id="PTHR13405">
    <property type="entry name" value="NUCLEAR PORE COMPLEX PROTEIN NUP133"/>
    <property type="match status" value="1"/>
</dbReference>
<dbReference type="RefSeq" id="XP_033424230.1">
    <property type="nucleotide sequence ID" value="XM_033573678.1"/>
</dbReference>
<dbReference type="GO" id="GO:0000972">
    <property type="term" value="P:transcription-dependent tethering of RNA polymerase II gene DNA at nuclear periphery"/>
    <property type="evidence" value="ECO:0007669"/>
    <property type="project" value="TreeGrafter"/>
</dbReference>
<dbReference type="Pfam" id="PF03177">
    <property type="entry name" value="Nucleoporin_C"/>
    <property type="match status" value="1"/>
</dbReference>
<keyword evidence="6" id="KW-0811">Translocation</keyword>
<dbReference type="Gene3D" id="1.20.58.1380">
    <property type="match status" value="1"/>
</dbReference>
<dbReference type="GeneID" id="54331780"/>
<dbReference type="OrthoDB" id="103454at2759"/>
<evidence type="ECO:0000256" key="6">
    <source>
        <dbReference type="ARBA" id="ARBA00023010"/>
    </source>
</evidence>
<gene>
    <name evidence="11" type="ORF">ATNIH1004_009078</name>
</gene>
<evidence type="ECO:0000259" key="9">
    <source>
        <dbReference type="Pfam" id="PF03177"/>
    </source>
</evidence>
<evidence type="ECO:0000256" key="2">
    <source>
        <dbReference type="ARBA" id="ARBA00005569"/>
    </source>
</evidence>
<feature type="compositionally biased region" description="Polar residues" evidence="8">
    <location>
        <begin position="40"/>
        <end position="52"/>
    </location>
</feature>
<evidence type="ECO:0008006" key="13">
    <source>
        <dbReference type="Google" id="ProtNLM"/>
    </source>
</evidence>
<dbReference type="PANTHER" id="PTHR13405:SF11">
    <property type="entry name" value="NUCLEAR PORE COMPLEX PROTEIN NUP133"/>
    <property type="match status" value="1"/>
</dbReference>
<dbReference type="VEuPathDB" id="FungiDB:EYZ11_007116"/>
<proteinExistence type="inferred from homology"/>
<dbReference type="Pfam" id="PF08801">
    <property type="entry name" value="Nucleoporin_N"/>
    <property type="match status" value="1"/>
</dbReference>
<feature type="region of interest" description="Disordered" evidence="8">
    <location>
        <begin position="1"/>
        <end position="57"/>
    </location>
</feature>
<evidence type="ECO:0000256" key="7">
    <source>
        <dbReference type="ARBA" id="ARBA00023242"/>
    </source>
</evidence>
<evidence type="ECO:0000313" key="11">
    <source>
        <dbReference type="EMBL" id="KAA8644869.1"/>
    </source>
</evidence>
<evidence type="ECO:0000256" key="8">
    <source>
        <dbReference type="SAM" id="MobiDB-lite"/>
    </source>
</evidence>
<evidence type="ECO:0000256" key="3">
    <source>
        <dbReference type="ARBA" id="ARBA00022448"/>
    </source>
</evidence>
<dbReference type="GO" id="GO:0006606">
    <property type="term" value="P:protein import into nucleus"/>
    <property type="evidence" value="ECO:0007669"/>
    <property type="project" value="TreeGrafter"/>
</dbReference>
<protein>
    <recommendedName>
        <fullName evidence="13">Nucleoporin Nup133/Nup155-like C-terminal domain-containing protein</fullName>
    </recommendedName>
</protein>
<comment type="similarity">
    <text evidence="2">Belongs to the nucleoporin Nup133 family.</text>
</comment>
<evidence type="ECO:0000313" key="12">
    <source>
        <dbReference type="Proteomes" id="UP000324241"/>
    </source>
</evidence>
<comment type="caution">
    <text evidence="11">The sequence shown here is derived from an EMBL/GenBank/DDBJ whole genome shotgun (WGS) entry which is preliminary data.</text>
</comment>
<reference evidence="11 12" key="1">
    <citation type="submission" date="2019-08" db="EMBL/GenBank/DDBJ databases">
        <title>The genome sequence of a newly discovered highly antifungal drug resistant Aspergillus species, Aspergillus tanneri NIH 1004.</title>
        <authorList>
            <person name="Mounaud S."/>
            <person name="Singh I."/>
            <person name="Joardar V."/>
            <person name="Pakala S."/>
            <person name="Pakala S."/>
            <person name="Venepally P."/>
            <person name="Chung J.K."/>
            <person name="Losada L."/>
            <person name="Nierman W.C."/>
        </authorList>
    </citation>
    <scope>NUCLEOTIDE SEQUENCE [LARGE SCALE GENOMIC DNA]</scope>
    <source>
        <strain evidence="11 12">NIH1004</strain>
    </source>
</reference>
<dbReference type="EMBL" id="QUQM01000006">
    <property type="protein sequence ID" value="KAA8644869.1"/>
    <property type="molecule type" value="Genomic_DNA"/>
</dbReference>
<keyword evidence="4" id="KW-0509">mRNA transport</keyword>
<sequence length="1343" mass="150187">MFVPKSTLTSTASQRNPRRRQRAGSDEVVKPPNAKRQRSILRSENAEISSESQVDHHVHREAPVPPMPLISSEHSLVETDALVEKDIPIRTIQKPEKQGGEPDGTIVLSKTDFYTVSQLPTLPDQIRGLKSGHLRCFFGASLGYALALTQSTAFVWPYSIAVSSPSPADVFSLSIPEASKESNRLAPLGVLLSTATTGIPGLLIIMPNSGKIIYWETIASAASVGLPRQKQTGIQTDISNLLYGEYATDIINCEPSGVMVTFSTGRVAHITVRDPHGRPAVAVNFLRSSSKSSQISFLGGIKNALGGGFWRKDLAAVRAGESHQRGQRDVIIATSSGVVEIWDTHWNNGSVLKKQFDIKDALYPFLGLEHIDGCGFKILDLALKTGRADTAEPHLVTLVIALPSDTTTNKIALVQLALSNVVHVISSTPIDLYNVFTGHQDFKLQLLVPEPGDTAFIIVGQSIILSSLAPTEASSLNFHSSSIDSNRQSQNFYDVINLRSGEGYEILGAGLESQNVENSSPACLAMVRDFGIIRITALPRQKIGHSVESIQITAKQKIEQAVFYGAILGNPLNLNNRNCLDFSVDEIEQAALEICGELLRSASRYVPTTAISVDQNLRSRAKALDDLACLLMEQQKKLNHRIWWELLWSAEKLAAQRALWKIEDCSRRGKVTGSTFLGQVIEMMSEKFKTNVGQQDDGNDPVRNWLLYDTYRMEHIVPWIFNAIKPQKGHSSRQGRKISEQVLEASELSLAVLETAFRYRDEHASQYGIGDGYLEDGVLIAGYKDLPEFWTSKGISYLETGHLLDLELDSCRLWVQKTLPTSELPENEVLRKLARNSARKLQVLSKMHSERIRWLSAQEDPKLTDESIAIEQAHVRQRRWQLFKLAGIGQLEDAITMAEKFRDMGALVELIIELQDQTNGENPNQSLLGRGPSVVDIESEQLGKKISFYFEKFGEPWADAFFSRQISMGQSGILFAMGKFQPYITQFLHKYPAYSRLGWINDVVGENDYDAAARSLENLAIEHESDIWSHRVELSLAKLAKLATWEERTPPNNSSLHNDIRRLEDLVEIDTVQEVIHSYITPTLQGAIDQKATIDLAIEHFGQSLAEDMPSLHEILSEALTRVITRQVVGVEQLVDILTLMDPSHDPEFENEFVGKEFYLALRVIRLSPYAQRDSLYRMALQKLVWRRCMINDNWISRGKAVQETDGQFESFLYDTALSRTLTLCLQHRQTEDSNYPTLYVPNYPGDVELTESDSKLLVSRFPPEQRNRISHDLDRENQILSQHVENGKLEFWFNSFLTSAHSLQSTAKDADAIEHTTIGEQLGGQTLQSSKTVDSKLRLSWL</sequence>
<dbReference type="Proteomes" id="UP000324241">
    <property type="component" value="Unassembled WGS sequence"/>
</dbReference>
<dbReference type="GO" id="GO:0016973">
    <property type="term" value="P:poly(A)+ mRNA export from nucleus"/>
    <property type="evidence" value="ECO:0007669"/>
    <property type="project" value="TreeGrafter"/>
</dbReference>
<dbReference type="InterPro" id="IPR015943">
    <property type="entry name" value="WD40/YVTN_repeat-like_dom_sf"/>
</dbReference>
<feature type="domain" description="Nucleoporin Nup133/Nup155-like N-terminal" evidence="10">
    <location>
        <begin position="110"/>
        <end position="534"/>
    </location>
</feature>
<feature type="domain" description="Nucleoporin Nup133/Nup155-like C-terminal" evidence="9">
    <location>
        <begin position="646"/>
        <end position="1295"/>
    </location>
</feature>
<evidence type="ECO:0000256" key="1">
    <source>
        <dbReference type="ARBA" id="ARBA00004259"/>
    </source>
</evidence>
<comment type="subcellular location">
    <subcellularLocation>
        <location evidence="1">Nucleus envelope</location>
    </subcellularLocation>
</comment>
<evidence type="ECO:0000259" key="10">
    <source>
        <dbReference type="Pfam" id="PF08801"/>
    </source>
</evidence>
<accession>A0A5M9MKD7</accession>
<evidence type="ECO:0000256" key="5">
    <source>
        <dbReference type="ARBA" id="ARBA00022927"/>
    </source>
</evidence>
<dbReference type="GO" id="GO:0017056">
    <property type="term" value="F:structural constituent of nuclear pore"/>
    <property type="evidence" value="ECO:0007669"/>
    <property type="project" value="InterPro"/>
</dbReference>
<name>A0A5M9MKD7_9EURO</name>
<dbReference type="Gene3D" id="2.130.10.10">
    <property type="entry name" value="YVTN repeat-like/Quinoprotein amine dehydrogenase"/>
    <property type="match status" value="1"/>
</dbReference>